<proteinExistence type="predicted"/>
<evidence type="ECO:0000256" key="1">
    <source>
        <dbReference type="SAM" id="Phobius"/>
    </source>
</evidence>
<dbReference type="AlphaFoldDB" id="B4PJX7"/>
<dbReference type="OrthoDB" id="7823780at2759"/>
<keyword evidence="1" id="KW-1133">Transmembrane helix</keyword>
<organism evidence="2 3">
    <name type="scientific">Drosophila yakuba</name>
    <name type="common">Fruit fly</name>
    <dbReference type="NCBI Taxonomy" id="7245"/>
    <lineage>
        <taxon>Eukaryota</taxon>
        <taxon>Metazoa</taxon>
        <taxon>Ecdysozoa</taxon>
        <taxon>Arthropoda</taxon>
        <taxon>Hexapoda</taxon>
        <taxon>Insecta</taxon>
        <taxon>Pterygota</taxon>
        <taxon>Neoptera</taxon>
        <taxon>Endopterygota</taxon>
        <taxon>Diptera</taxon>
        <taxon>Brachycera</taxon>
        <taxon>Muscomorpha</taxon>
        <taxon>Ephydroidea</taxon>
        <taxon>Drosophilidae</taxon>
        <taxon>Drosophila</taxon>
        <taxon>Sophophora</taxon>
    </lineage>
</organism>
<dbReference type="HOGENOM" id="CLU_156795_0_0_1"/>
<protein>
    <submittedName>
        <fullName evidence="2">Uncharacterized protein</fullName>
    </submittedName>
</protein>
<reference evidence="2 3" key="1">
    <citation type="journal article" date="2007" name="Nature">
        <title>Evolution of genes and genomes on the Drosophila phylogeny.</title>
        <authorList>
            <consortium name="Drosophila 12 Genomes Consortium"/>
            <person name="Clark A.G."/>
            <person name="Eisen M.B."/>
            <person name="Smith D.R."/>
            <person name="Bergman C.M."/>
            <person name="Oliver B."/>
            <person name="Markow T.A."/>
            <person name="Kaufman T.C."/>
            <person name="Kellis M."/>
            <person name="Gelbart W."/>
            <person name="Iyer V.N."/>
            <person name="Pollard D.A."/>
            <person name="Sackton T.B."/>
            <person name="Larracuente A.M."/>
            <person name="Singh N.D."/>
            <person name="Abad J.P."/>
            <person name="Abt D.N."/>
            <person name="Adryan B."/>
            <person name="Aguade M."/>
            <person name="Akashi H."/>
            <person name="Anderson W.W."/>
            <person name="Aquadro C.F."/>
            <person name="Ardell D.H."/>
            <person name="Arguello R."/>
            <person name="Artieri C.G."/>
            <person name="Barbash D.A."/>
            <person name="Barker D."/>
            <person name="Barsanti P."/>
            <person name="Batterham P."/>
            <person name="Batzoglou S."/>
            <person name="Begun D."/>
            <person name="Bhutkar A."/>
            <person name="Blanco E."/>
            <person name="Bosak S.A."/>
            <person name="Bradley R.K."/>
            <person name="Brand A.D."/>
            <person name="Brent M.R."/>
            <person name="Brooks A.N."/>
            <person name="Brown R.H."/>
            <person name="Butlin R.K."/>
            <person name="Caggese C."/>
            <person name="Calvi B.R."/>
            <person name="Bernardo de Carvalho A."/>
            <person name="Caspi A."/>
            <person name="Castrezana S."/>
            <person name="Celniker S.E."/>
            <person name="Chang J.L."/>
            <person name="Chapple C."/>
            <person name="Chatterji S."/>
            <person name="Chinwalla A."/>
            <person name="Civetta A."/>
            <person name="Clifton S.W."/>
            <person name="Comeron J.M."/>
            <person name="Costello J.C."/>
            <person name="Coyne J.A."/>
            <person name="Daub J."/>
            <person name="David R.G."/>
            <person name="Delcher A.L."/>
            <person name="Delehaunty K."/>
            <person name="Do C.B."/>
            <person name="Ebling H."/>
            <person name="Edwards K."/>
            <person name="Eickbush T."/>
            <person name="Evans J.D."/>
            <person name="Filipski A."/>
            <person name="Findeiss S."/>
            <person name="Freyhult E."/>
            <person name="Fulton L."/>
            <person name="Fulton R."/>
            <person name="Garcia A.C."/>
            <person name="Gardiner A."/>
            <person name="Garfield D.A."/>
            <person name="Garvin B.E."/>
            <person name="Gibson G."/>
            <person name="Gilbert D."/>
            <person name="Gnerre S."/>
            <person name="Godfrey J."/>
            <person name="Good R."/>
            <person name="Gotea V."/>
            <person name="Gravely B."/>
            <person name="Greenberg A.J."/>
            <person name="Griffiths-Jones S."/>
            <person name="Gross S."/>
            <person name="Guigo R."/>
            <person name="Gustafson E.A."/>
            <person name="Haerty W."/>
            <person name="Hahn M.W."/>
            <person name="Halligan D.L."/>
            <person name="Halpern A.L."/>
            <person name="Halter G.M."/>
            <person name="Han M.V."/>
            <person name="Heger A."/>
            <person name="Hillier L."/>
            <person name="Hinrichs A.S."/>
            <person name="Holmes I."/>
            <person name="Hoskins R.A."/>
            <person name="Hubisz M.J."/>
            <person name="Hultmark D."/>
            <person name="Huntley M.A."/>
            <person name="Jaffe D.B."/>
            <person name="Jagadeeshan S."/>
            <person name="Jeck W.R."/>
            <person name="Johnson J."/>
            <person name="Jones C.D."/>
            <person name="Jordan W.C."/>
            <person name="Karpen G.H."/>
            <person name="Kataoka E."/>
            <person name="Keightley P.D."/>
            <person name="Kheradpour P."/>
            <person name="Kirkness E.F."/>
            <person name="Koerich L.B."/>
            <person name="Kristiansen K."/>
            <person name="Kudrna D."/>
            <person name="Kulathinal R.J."/>
            <person name="Kumar S."/>
            <person name="Kwok R."/>
            <person name="Lander E."/>
            <person name="Langley C.H."/>
            <person name="Lapoint R."/>
            <person name="Lazzaro B.P."/>
            <person name="Lee S.J."/>
            <person name="Levesque L."/>
            <person name="Li R."/>
            <person name="Lin C.F."/>
            <person name="Lin M.F."/>
            <person name="Lindblad-Toh K."/>
            <person name="Llopart A."/>
            <person name="Long M."/>
            <person name="Low L."/>
            <person name="Lozovsky E."/>
            <person name="Lu J."/>
            <person name="Luo M."/>
            <person name="Machado C.A."/>
            <person name="Makalowski W."/>
            <person name="Marzo M."/>
            <person name="Matsuda M."/>
            <person name="Matzkin L."/>
            <person name="McAllister B."/>
            <person name="McBride C.S."/>
            <person name="McKernan B."/>
            <person name="McKernan K."/>
            <person name="Mendez-Lago M."/>
            <person name="Minx P."/>
            <person name="Mollenhauer M.U."/>
            <person name="Montooth K."/>
            <person name="Mount S.M."/>
            <person name="Mu X."/>
            <person name="Myers E."/>
            <person name="Negre B."/>
            <person name="Newfeld S."/>
            <person name="Nielsen R."/>
            <person name="Noor M.A."/>
            <person name="O'Grady P."/>
            <person name="Pachter L."/>
            <person name="Papaceit M."/>
            <person name="Parisi M.J."/>
            <person name="Parisi M."/>
            <person name="Parts L."/>
            <person name="Pedersen J.S."/>
            <person name="Pesole G."/>
            <person name="Phillippy A.M."/>
            <person name="Ponting C.P."/>
            <person name="Pop M."/>
            <person name="Porcelli D."/>
            <person name="Powell J.R."/>
            <person name="Prohaska S."/>
            <person name="Pruitt K."/>
            <person name="Puig M."/>
            <person name="Quesneville H."/>
            <person name="Ram K.R."/>
            <person name="Rand D."/>
            <person name="Rasmussen M.D."/>
            <person name="Reed L.K."/>
            <person name="Reenan R."/>
            <person name="Reily A."/>
            <person name="Remington K.A."/>
            <person name="Rieger T.T."/>
            <person name="Ritchie M.G."/>
            <person name="Robin C."/>
            <person name="Rogers Y.H."/>
            <person name="Rohde C."/>
            <person name="Rozas J."/>
            <person name="Rubenfield M.J."/>
            <person name="Ruiz A."/>
            <person name="Russo S."/>
            <person name="Salzberg S.L."/>
            <person name="Sanchez-Gracia A."/>
            <person name="Saranga D.J."/>
            <person name="Sato H."/>
            <person name="Schaeffer S.W."/>
            <person name="Schatz M.C."/>
            <person name="Schlenke T."/>
            <person name="Schwartz R."/>
            <person name="Segarra C."/>
            <person name="Singh R.S."/>
            <person name="Sirot L."/>
            <person name="Sirota M."/>
            <person name="Sisneros N.B."/>
            <person name="Smith C.D."/>
            <person name="Smith T.F."/>
            <person name="Spieth J."/>
            <person name="Stage D.E."/>
            <person name="Stark A."/>
            <person name="Stephan W."/>
            <person name="Strausberg R.L."/>
            <person name="Strempel S."/>
            <person name="Sturgill D."/>
            <person name="Sutton G."/>
            <person name="Sutton G.G."/>
            <person name="Tao W."/>
            <person name="Teichmann S."/>
            <person name="Tobari Y.N."/>
            <person name="Tomimura Y."/>
            <person name="Tsolas J.M."/>
            <person name="Valente V.L."/>
            <person name="Venter E."/>
            <person name="Venter J.C."/>
            <person name="Vicario S."/>
            <person name="Vieira F.G."/>
            <person name="Vilella A.J."/>
            <person name="Villasante A."/>
            <person name="Walenz B."/>
            <person name="Wang J."/>
            <person name="Wasserman M."/>
            <person name="Watts T."/>
            <person name="Wilson D."/>
            <person name="Wilson R.K."/>
            <person name="Wing R.A."/>
            <person name="Wolfner M.F."/>
            <person name="Wong A."/>
            <person name="Wong G.K."/>
            <person name="Wu C.I."/>
            <person name="Wu G."/>
            <person name="Yamamoto D."/>
            <person name="Yang H.P."/>
            <person name="Yang S.P."/>
            <person name="Yorke J.A."/>
            <person name="Yoshida K."/>
            <person name="Zdobnov E."/>
            <person name="Zhang P."/>
            <person name="Zhang Y."/>
            <person name="Zimin A.V."/>
            <person name="Baldwin J."/>
            <person name="Abdouelleil A."/>
            <person name="Abdulkadir J."/>
            <person name="Abebe A."/>
            <person name="Abera B."/>
            <person name="Abreu J."/>
            <person name="Acer S.C."/>
            <person name="Aftuck L."/>
            <person name="Alexander A."/>
            <person name="An P."/>
            <person name="Anderson E."/>
            <person name="Anderson S."/>
            <person name="Arachi H."/>
            <person name="Azer M."/>
            <person name="Bachantsang P."/>
            <person name="Barry A."/>
            <person name="Bayul T."/>
            <person name="Berlin A."/>
            <person name="Bessette D."/>
            <person name="Bloom T."/>
            <person name="Blye J."/>
            <person name="Boguslavskiy L."/>
            <person name="Bonnet C."/>
            <person name="Boukhgalter B."/>
            <person name="Bourzgui I."/>
            <person name="Brown A."/>
            <person name="Cahill P."/>
            <person name="Channer S."/>
            <person name="Cheshatsang Y."/>
            <person name="Chuda L."/>
            <person name="Citroen M."/>
            <person name="Collymore A."/>
            <person name="Cooke P."/>
            <person name="Costello M."/>
            <person name="D'Aco K."/>
            <person name="Daza R."/>
            <person name="De Haan G."/>
            <person name="DeGray S."/>
            <person name="DeMaso C."/>
            <person name="Dhargay N."/>
            <person name="Dooley K."/>
            <person name="Dooley E."/>
            <person name="Doricent M."/>
            <person name="Dorje P."/>
            <person name="Dorjee K."/>
            <person name="Dupes A."/>
            <person name="Elong R."/>
            <person name="Falk J."/>
            <person name="Farina A."/>
            <person name="Faro S."/>
            <person name="Ferguson D."/>
            <person name="Fisher S."/>
            <person name="Foley C.D."/>
            <person name="Franke A."/>
            <person name="Friedrich D."/>
            <person name="Gadbois L."/>
            <person name="Gearin G."/>
            <person name="Gearin C.R."/>
            <person name="Giannoukos G."/>
            <person name="Goode T."/>
            <person name="Graham J."/>
            <person name="Grandbois E."/>
            <person name="Grewal S."/>
            <person name="Gyaltsen K."/>
            <person name="Hafez N."/>
            <person name="Hagos B."/>
            <person name="Hall J."/>
            <person name="Henson C."/>
            <person name="Hollinger A."/>
            <person name="Honan T."/>
            <person name="Huard M.D."/>
            <person name="Hughes L."/>
            <person name="Hurhula B."/>
            <person name="Husby M.E."/>
            <person name="Kamat A."/>
            <person name="Kanga B."/>
            <person name="Kashin S."/>
            <person name="Khazanovich D."/>
            <person name="Kisner P."/>
            <person name="Lance K."/>
            <person name="Lara M."/>
            <person name="Lee W."/>
            <person name="Lennon N."/>
            <person name="Letendre F."/>
            <person name="LeVine R."/>
            <person name="Lipovsky A."/>
            <person name="Liu X."/>
            <person name="Liu J."/>
            <person name="Liu S."/>
            <person name="Lokyitsang T."/>
            <person name="Lokyitsang Y."/>
            <person name="Lubonja R."/>
            <person name="Lui A."/>
            <person name="MacDonald P."/>
            <person name="Magnisalis V."/>
            <person name="Maru K."/>
            <person name="Matthews C."/>
            <person name="McCusker W."/>
            <person name="McDonough S."/>
            <person name="Mehta T."/>
            <person name="Meldrim J."/>
            <person name="Meneus L."/>
            <person name="Mihai O."/>
            <person name="Mihalev A."/>
            <person name="Mihova T."/>
            <person name="Mittelman R."/>
            <person name="Mlenga V."/>
            <person name="Montmayeur A."/>
            <person name="Mulrain L."/>
            <person name="Navidi A."/>
            <person name="Naylor J."/>
            <person name="Negash T."/>
            <person name="Nguyen T."/>
            <person name="Nguyen N."/>
            <person name="Nicol R."/>
            <person name="Norbu C."/>
            <person name="Norbu N."/>
            <person name="Novod N."/>
            <person name="O'Neill B."/>
            <person name="Osman S."/>
            <person name="Markiewicz E."/>
            <person name="Oyono O.L."/>
            <person name="Patti C."/>
            <person name="Phunkhang P."/>
            <person name="Pierre F."/>
            <person name="Priest M."/>
            <person name="Raghuraman S."/>
            <person name="Rege F."/>
            <person name="Reyes R."/>
            <person name="Rise C."/>
            <person name="Rogov P."/>
            <person name="Ross K."/>
            <person name="Ryan E."/>
            <person name="Settipalli S."/>
            <person name="Shea T."/>
            <person name="Sherpa N."/>
            <person name="Shi L."/>
            <person name="Shih D."/>
            <person name="Sparrow T."/>
            <person name="Spaulding J."/>
            <person name="Stalker J."/>
            <person name="Stange-Thomann N."/>
            <person name="Stavropoulos S."/>
            <person name="Stone C."/>
            <person name="Strader C."/>
            <person name="Tesfaye S."/>
            <person name="Thomson T."/>
            <person name="Thoulutsang Y."/>
            <person name="Thoulutsang D."/>
            <person name="Topham K."/>
            <person name="Topping I."/>
            <person name="Tsamla T."/>
            <person name="Vassiliev H."/>
            <person name="Vo A."/>
            <person name="Wangchuk T."/>
            <person name="Wangdi T."/>
            <person name="Weiand M."/>
            <person name="Wilkinson J."/>
            <person name="Wilson A."/>
            <person name="Yadav S."/>
            <person name="Young G."/>
            <person name="Yu Q."/>
            <person name="Zembek L."/>
            <person name="Zhong D."/>
            <person name="Zimmer A."/>
            <person name="Zwirko Z."/>
            <person name="Jaffe D.B."/>
            <person name="Alvarez P."/>
            <person name="Brockman W."/>
            <person name="Butler J."/>
            <person name="Chin C."/>
            <person name="Gnerre S."/>
            <person name="Grabherr M."/>
            <person name="Kleber M."/>
            <person name="Mauceli E."/>
            <person name="MacCallum I."/>
        </authorList>
    </citation>
    <scope>NUCLEOTIDE SEQUENCE [LARGE SCALE GENOMIC DNA]</scope>
    <source>
        <strain evidence="3">Tai18E2 / Tucson 14021-0261.01</strain>
    </source>
</reference>
<evidence type="ECO:0000313" key="3">
    <source>
        <dbReference type="Proteomes" id="UP000002282"/>
    </source>
</evidence>
<dbReference type="OMA" id="QVRHRIY"/>
<sequence length="110" mass="13329">MSMDYTSWVLNRLADFYRSIYFYVSLFSLGYCLVLYQVRKRIYQMDLSWERVSLVYSCSGALILMLTLIIYYAWVAIGLIWRQYCVHNRAANRTRLLFHLYRRQQVGELK</sequence>
<accession>B4PJX7</accession>
<dbReference type="EMBL" id="CM000159">
    <property type="protein sequence ID" value="EDW94746.1"/>
    <property type="molecule type" value="Genomic_DNA"/>
</dbReference>
<keyword evidence="1" id="KW-0812">Transmembrane</keyword>
<feature type="transmembrane region" description="Helical" evidence="1">
    <location>
        <begin position="59"/>
        <end position="81"/>
    </location>
</feature>
<evidence type="ECO:0000313" key="2">
    <source>
        <dbReference type="EMBL" id="EDW94746.1"/>
    </source>
</evidence>
<feature type="transmembrane region" description="Helical" evidence="1">
    <location>
        <begin position="20"/>
        <end position="38"/>
    </location>
</feature>
<keyword evidence="1" id="KW-0472">Membrane</keyword>
<dbReference type="Proteomes" id="UP000002282">
    <property type="component" value="Chromosome 3L"/>
</dbReference>
<keyword evidence="3" id="KW-1185">Reference proteome</keyword>
<reference evidence="2 3" key="2">
    <citation type="journal article" date="2007" name="PLoS Biol.">
        <title>Principles of genome evolution in the Drosophila melanogaster species group.</title>
        <authorList>
            <person name="Ranz J.M."/>
            <person name="Maurin D."/>
            <person name="Chan Y.S."/>
            <person name="von Grotthuss M."/>
            <person name="Hillier L.W."/>
            <person name="Roote J."/>
            <person name="Ashburner M."/>
            <person name="Bergman C.M."/>
        </authorList>
    </citation>
    <scope>NUCLEOTIDE SEQUENCE [LARGE SCALE GENOMIC DNA]</scope>
    <source>
        <strain evidence="3">Tai18E2 / Tucson 14021-0261.01</strain>
    </source>
</reference>
<name>B4PJX7_DROYA</name>
<dbReference type="KEGG" id="dya:Dyak_GE19904"/>
<gene>
    <name evidence="2" type="primary">Dyak\GE19904</name>
    <name evidence="2" type="synonym">dyak_GLEANR_3759</name>
    <name evidence="2" type="synonym">GE19904</name>
    <name evidence="2" type="ORF">Dyak_GE19904</name>
</gene>
<dbReference type="PhylomeDB" id="B4PJX7"/>